<feature type="domain" description="HMA" evidence="9">
    <location>
        <begin position="226"/>
        <end position="292"/>
    </location>
</feature>
<feature type="domain" description="HMA" evidence="9">
    <location>
        <begin position="536"/>
        <end position="602"/>
    </location>
</feature>
<keyword evidence="6" id="KW-0813">Transport</keyword>
<evidence type="ECO:0000313" key="10">
    <source>
        <dbReference type="EMBL" id="NWZ28035.1"/>
    </source>
</evidence>
<comment type="caution">
    <text evidence="10">The sequence shown here is derived from an EMBL/GenBank/DDBJ whole genome shotgun (WGS) entry which is preliminary data.</text>
</comment>
<dbReference type="GO" id="GO:0005507">
    <property type="term" value="F:copper ion binding"/>
    <property type="evidence" value="ECO:0007669"/>
    <property type="project" value="InterPro"/>
</dbReference>
<dbReference type="FunFam" id="3.30.70.100:FF:000009">
    <property type="entry name" value="ATPase copper transporting beta"/>
    <property type="match status" value="1"/>
</dbReference>
<name>A0A7K7LB44_9AVES</name>
<evidence type="ECO:0000256" key="4">
    <source>
        <dbReference type="ARBA" id="ARBA00022967"/>
    </source>
</evidence>
<dbReference type="EMBL" id="VZSO01000290">
    <property type="protein sequence ID" value="NWZ28035.1"/>
    <property type="molecule type" value="Genomic_DNA"/>
</dbReference>
<feature type="non-terminal residue" evidence="10">
    <location>
        <position position="818"/>
    </location>
</feature>
<organism evidence="10 11">
    <name type="scientific">Asarcornis scutulata</name>
    <dbReference type="NCBI Taxonomy" id="75869"/>
    <lineage>
        <taxon>Eukaryota</taxon>
        <taxon>Metazoa</taxon>
        <taxon>Chordata</taxon>
        <taxon>Craniata</taxon>
        <taxon>Vertebrata</taxon>
        <taxon>Euteleostomi</taxon>
        <taxon>Archelosauria</taxon>
        <taxon>Archosauria</taxon>
        <taxon>Dinosauria</taxon>
        <taxon>Saurischia</taxon>
        <taxon>Theropoda</taxon>
        <taxon>Coelurosauria</taxon>
        <taxon>Aves</taxon>
        <taxon>Neognathae</taxon>
        <taxon>Galloanserae</taxon>
        <taxon>Anseriformes</taxon>
        <taxon>Anatidae</taxon>
        <taxon>Anatinae</taxon>
        <taxon>Asarcornis</taxon>
    </lineage>
</organism>
<dbReference type="Gene3D" id="3.30.70.100">
    <property type="match status" value="6"/>
</dbReference>
<evidence type="ECO:0000313" key="11">
    <source>
        <dbReference type="Proteomes" id="UP000525565"/>
    </source>
</evidence>
<evidence type="ECO:0000256" key="1">
    <source>
        <dbReference type="ARBA" id="ARBA00004127"/>
    </source>
</evidence>
<protein>
    <submittedName>
        <fullName evidence="10">ATP7B ATPase</fullName>
    </submittedName>
</protein>
<keyword evidence="4" id="KW-1278">Translocase</keyword>
<evidence type="ECO:0000256" key="6">
    <source>
        <dbReference type="ARBA" id="ARBA00023065"/>
    </source>
</evidence>
<evidence type="ECO:0000256" key="2">
    <source>
        <dbReference type="ARBA" id="ARBA00022723"/>
    </source>
</evidence>
<feature type="region of interest" description="Disordered" evidence="7">
    <location>
        <begin position="415"/>
        <end position="452"/>
    </location>
</feature>
<dbReference type="GO" id="GO:0006825">
    <property type="term" value="P:copper ion transport"/>
    <property type="evidence" value="ECO:0007669"/>
    <property type="project" value="UniProtKB-KW"/>
</dbReference>
<accession>A0A7K7LB44</accession>
<keyword evidence="8" id="KW-0472">Membrane</keyword>
<dbReference type="InterPro" id="IPR059000">
    <property type="entry name" value="ATPase_P-type_domA"/>
</dbReference>
<evidence type="ECO:0000259" key="9">
    <source>
        <dbReference type="PROSITE" id="PS50846"/>
    </source>
</evidence>
<evidence type="ECO:0000256" key="3">
    <source>
        <dbReference type="ARBA" id="ARBA00022796"/>
    </source>
</evidence>
<dbReference type="InterPro" id="IPR008250">
    <property type="entry name" value="ATPase_P-typ_transduc_dom_A_sf"/>
</dbReference>
<reference evidence="10 11" key="1">
    <citation type="submission" date="2019-09" db="EMBL/GenBank/DDBJ databases">
        <title>Bird 10,000 Genomes (B10K) Project - Family phase.</title>
        <authorList>
            <person name="Zhang G."/>
        </authorList>
    </citation>
    <scope>NUCLEOTIDE SEQUENCE [LARGE SCALE GENOMIC DNA]</scope>
    <source>
        <strain evidence="10">OUT-0051</strain>
        <tissue evidence="10">Kidney</tissue>
    </source>
</reference>
<dbReference type="InterPro" id="IPR017969">
    <property type="entry name" value="Heavy-metal-associated_CS"/>
</dbReference>
<comment type="subcellular location">
    <subcellularLocation>
        <location evidence="1">Endomembrane system</location>
        <topology evidence="1">Multi-pass membrane protein</topology>
    </subcellularLocation>
</comment>
<evidence type="ECO:0000256" key="7">
    <source>
        <dbReference type="SAM" id="MobiDB-lite"/>
    </source>
</evidence>
<dbReference type="InterPro" id="IPR006122">
    <property type="entry name" value="HMA_Cu_ion-bd"/>
</dbReference>
<feature type="domain" description="HMA" evidence="9">
    <location>
        <begin position="29"/>
        <end position="95"/>
    </location>
</feature>
<gene>
    <name evidence="10" type="primary">Atp7b_0</name>
    <name evidence="10" type="ORF">ASASCU_R13170</name>
</gene>
<keyword evidence="3" id="KW-0187">Copper transport</keyword>
<keyword evidence="11" id="KW-1185">Reference proteome</keyword>
<dbReference type="PANTHER" id="PTHR46594:SF8">
    <property type="entry name" value="P-TYPE CU(+) TRANSPORTER"/>
    <property type="match status" value="1"/>
</dbReference>
<dbReference type="Pfam" id="PF00122">
    <property type="entry name" value="E1-E2_ATPase"/>
    <property type="match status" value="1"/>
</dbReference>
<feature type="domain" description="HMA" evidence="9">
    <location>
        <begin position="460"/>
        <end position="526"/>
    </location>
</feature>
<dbReference type="NCBIfam" id="TIGR00003">
    <property type="entry name" value="copper ion binding protein"/>
    <property type="match status" value="5"/>
</dbReference>
<dbReference type="SUPFAM" id="SSF81653">
    <property type="entry name" value="Calcium ATPase, transduction domain A"/>
    <property type="match status" value="1"/>
</dbReference>
<dbReference type="PANTHER" id="PTHR46594">
    <property type="entry name" value="P-TYPE CATION-TRANSPORTING ATPASE"/>
    <property type="match status" value="1"/>
</dbReference>
<dbReference type="InterPro" id="IPR036163">
    <property type="entry name" value="HMA_dom_sf"/>
</dbReference>
<feature type="transmembrane region" description="Helical" evidence="8">
    <location>
        <begin position="690"/>
        <end position="712"/>
    </location>
</feature>
<dbReference type="PROSITE" id="PS01047">
    <property type="entry name" value="HMA_1"/>
    <property type="match status" value="5"/>
</dbReference>
<keyword evidence="5" id="KW-0186">Copper</keyword>
<dbReference type="AlphaFoldDB" id="A0A7K7LB44"/>
<dbReference type="InterPro" id="IPR006121">
    <property type="entry name" value="HMA_dom"/>
</dbReference>
<keyword evidence="6" id="KW-0406">Ion transport</keyword>
<evidence type="ECO:0000256" key="8">
    <source>
        <dbReference type="SAM" id="Phobius"/>
    </source>
</evidence>
<feature type="domain" description="HMA" evidence="9">
    <location>
        <begin position="326"/>
        <end position="392"/>
    </location>
</feature>
<proteinExistence type="predicted"/>
<keyword evidence="2" id="KW-0479">Metal-binding</keyword>
<dbReference type="Proteomes" id="UP000525565">
    <property type="component" value="Unassembled WGS sequence"/>
</dbReference>
<dbReference type="CDD" id="cd00371">
    <property type="entry name" value="HMA"/>
    <property type="match status" value="6"/>
</dbReference>
<dbReference type="Pfam" id="PF00403">
    <property type="entry name" value="HMA"/>
    <property type="match status" value="6"/>
</dbReference>
<dbReference type="PRINTS" id="PR00942">
    <property type="entry name" value="CUATPASEI"/>
</dbReference>
<feature type="domain" description="HMA" evidence="9">
    <location>
        <begin position="114"/>
        <end position="180"/>
    </location>
</feature>
<evidence type="ECO:0000256" key="5">
    <source>
        <dbReference type="ARBA" id="ARBA00023008"/>
    </source>
</evidence>
<dbReference type="GO" id="GO:0012505">
    <property type="term" value="C:endomembrane system"/>
    <property type="evidence" value="ECO:0007669"/>
    <property type="project" value="UniProtKB-SubCell"/>
</dbReference>
<dbReference type="Gene3D" id="2.70.150.10">
    <property type="entry name" value="Calcium-transporting ATPase, cytoplasmic transduction domain A"/>
    <property type="match status" value="1"/>
</dbReference>
<dbReference type="SUPFAM" id="SSF55008">
    <property type="entry name" value="HMA, heavy metal-associated domain"/>
    <property type="match status" value="6"/>
</dbReference>
<sequence length="818" mass="88576">PTMKQHFAFDNMGYEESFETLPSPSSQERTVAVRVVGMTCQSCVQSVEGRISKVKGVVSIKVSLEQNNALVKYLQSEISPEQICQEIQDMGFDANVAEERLTPASVSLPCSREVVIKLRIEGMTCQSCVTSIEGKMKKLHGVAKIKVSLANQEAIIAYQPYIIQPEELESHISSLGYDCTIKSKSAPLKLGVLDLGRLQSADPKETPASLESDGLDPQAAKMGGTVTVAVQIEGMHCKSCVRNIEGNISSLPGVQSINVSLERKCAVVRYSPNLITLSALQRAIETLPPGNFKVRLPNDSEANNQASPPPALPCGLAGEPLDDTTCTAVIRIDGMTCNSCVQSIEGTISQRQGVQHVAVSLAGKTGTIRYDPAVTNGEDLRSAIEDMGFDASVLTGNSSVCSLYCAFIQDTGTGEHKHRPGASDAAVQPQAPESPHQDRASDPLLEGPHLDGPNQPSEAKKCFLQITGMTCASCVSAIERKLQKEDGIVSVLVALMAGKAEIKYKPEFIQPLEIAQLIQNLGFEATVIEDHAETEGNVELLITGMTCASCVHNIESKLMRTNGIFYASVALATCKAHIQFDPEITGPRDIIKIIEVGCDTACKGKKSWLISNRRDHKICCYHGPGAKGDKAFSFVLAEGEENLLYEPHTESSQENSRDFCPRLRQQFLGGWYFYLQAYKSLKHKTANMDVLIVLATTIAYVYSCVILMVAIIEKAEKSPVTFFDTPPMLFVFIALGRWLEHIAKSKTSEALAKLISLQATEATVVTLGPDHSIIREEQVAVELVQRGDIVKVVPGGKFPVDGKVIEGSSMADESLITG</sequence>
<feature type="non-terminal residue" evidence="10">
    <location>
        <position position="1"/>
    </location>
</feature>
<dbReference type="PROSITE" id="PS50846">
    <property type="entry name" value="HMA_2"/>
    <property type="match status" value="6"/>
</dbReference>
<keyword evidence="8" id="KW-1133">Transmembrane helix</keyword>
<dbReference type="FunFam" id="3.30.70.100:FF:000001">
    <property type="entry name" value="ATPase copper transporting beta"/>
    <property type="match status" value="5"/>
</dbReference>
<keyword evidence="8" id="KW-0812">Transmembrane</keyword>